<feature type="domain" description="HD" evidence="4">
    <location>
        <begin position="20"/>
        <end position="165"/>
    </location>
</feature>
<name>A0A926HHW1_9FIRM</name>
<keyword evidence="6" id="KW-1185">Reference proteome</keyword>
<dbReference type="GO" id="GO:0005737">
    <property type="term" value="C:cytoplasm"/>
    <property type="evidence" value="ECO:0007669"/>
    <property type="project" value="TreeGrafter"/>
</dbReference>
<evidence type="ECO:0000256" key="2">
    <source>
        <dbReference type="ARBA" id="ARBA00022801"/>
    </source>
</evidence>
<gene>
    <name evidence="5" type="ORF">H8699_01615</name>
</gene>
<feature type="region of interest" description="Disordered" evidence="3">
    <location>
        <begin position="186"/>
        <end position="206"/>
    </location>
</feature>
<dbReference type="SUPFAM" id="SSF109604">
    <property type="entry name" value="HD-domain/PDEase-like"/>
    <property type="match status" value="1"/>
</dbReference>
<dbReference type="Pfam" id="PF13023">
    <property type="entry name" value="HD_3"/>
    <property type="match status" value="1"/>
</dbReference>
<dbReference type="Gene3D" id="1.10.3210.10">
    <property type="entry name" value="Hypothetical protein af1432"/>
    <property type="match status" value="1"/>
</dbReference>
<dbReference type="RefSeq" id="WP_249284182.1">
    <property type="nucleotide sequence ID" value="NZ_JACRSO010000001.1"/>
</dbReference>
<evidence type="ECO:0000256" key="1">
    <source>
        <dbReference type="ARBA" id="ARBA00022723"/>
    </source>
</evidence>
<dbReference type="AlphaFoldDB" id="A0A926HHW1"/>
<proteinExistence type="predicted"/>
<dbReference type="InterPro" id="IPR006674">
    <property type="entry name" value="HD_domain"/>
</dbReference>
<accession>A0A926HHW1</accession>
<protein>
    <submittedName>
        <fullName evidence="5">HD domain-containing protein</fullName>
    </submittedName>
</protein>
<evidence type="ECO:0000256" key="3">
    <source>
        <dbReference type="SAM" id="MobiDB-lite"/>
    </source>
</evidence>
<comment type="caution">
    <text evidence="5">The sequence shown here is derived from an EMBL/GenBank/DDBJ whole genome shotgun (WGS) entry which is preliminary data.</text>
</comment>
<dbReference type="GO" id="GO:0002953">
    <property type="term" value="F:5'-deoxynucleotidase activity"/>
    <property type="evidence" value="ECO:0007669"/>
    <property type="project" value="InterPro"/>
</dbReference>
<sequence length="206" mass="22877">MDEQIAEKVARAVSFMQIIEPLKSATRTAWTQTGRRESVAEHSWRLAMLGLLVSLQNQHLDGGRLVALCLVHDLAECLTGDVSAAARPDAAQKRAQEYRAMKELCAPLSALEREALFSLWQEYEEGTTCEARMAKALDKAETILQHQAGKNPPGFDYAFNLHYGKDYFKDDSYLVALRAALDAGTRQRARRESSPCGGRDGPHKKG</sequence>
<dbReference type="InterPro" id="IPR039356">
    <property type="entry name" value="YfbR/HDDC2"/>
</dbReference>
<organism evidence="5 6">
    <name type="scientific">Luoshenia tenuis</name>
    <dbReference type="NCBI Taxonomy" id="2763654"/>
    <lineage>
        <taxon>Bacteria</taxon>
        <taxon>Bacillati</taxon>
        <taxon>Bacillota</taxon>
        <taxon>Clostridia</taxon>
        <taxon>Christensenellales</taxon>
        <taxon>Christensenellaceae</taxon>
        <taxon>Luoshenia</taxon>
    </lineage>
</organism>
<dbReference type="EMBL" id="JACRSO010000001">
    <property type="protein sequence ID" value="MBC8528137.1"/>
    <property type="molecule type" value="Genomic_DNA"/>
</dbReference>
<reference evidence="5" key="1">
    <citation type="submission" date="2020-08" db="EMBL/GenBank/DDBJ databases">
        <title>Genome public.</title>
        <authorList>
            <person name="Liu C."/>
            <person name="Sun Q."/>
        </authorList>
    </citation>
    <scope>NUCLEOTIDE SEQUENCE</scope>
    <source>
        <strain evidence="5">NSJ-44</strain>
    </source>
</reference>
<dbReference type="PANTHER" id="PTHR11845">
    <property type="entry name" value="5'-DEOXYNUCLEOTIDASE HDDC2"/>
    <property type="match status" value="1"/>
</dbReference>
<dbReference type="GO" id="GO:0046872">
    <property type="term" value="F:metal ion binding"/>
    <property type="evidence" value="ECO:0007669"/>
    <property type="project" value="UniProtKB-KW"/>
</dbReference>
<evidence type="ECO:0000313" key="5">
    <source>
        <dbReference type="EMBL" id="MBC8528137.1"/>
    </source>
</evidence>
<dbReference type="PANTHER" id="PTHR11845:SF13">
    <property type="entry name" value="5'-DEOXYNUCLEOTIDASE HDDC2"/>
    <property type="match status" value="1"/>
</dbReference>
<evidence type="ECO:0000259" key="4">
    <source>
        <dbReference type="Pfam" id="PF13023"/>
    </source>
</evidence>
<evidence type="ECO:0000313" key="6">
    <source>
        <dbReference type="Proteomes" id="UP000654279"/>
    </source>
</evidence>
<dbReference type="Proteomes" id="UP000654279">
    <property type="component" value="Unassembled WGS sequence"/>
</dbReference>
<keyword evidence="2" id="KW-0378">Hydrolase</keyword>
<keyword evidence="1" id="KW-0479">Metal-binding</keyword>